<evidence type="ECO:0000256" key="5">
    <source>
        <dbReference type="ARBA" id="ARBA00023136"/>
    </source>
</evidence>
<evidence type="ECO:0000256" key="1">
    <source>
        <dbReference type="ARBA" id="ARBA00004193"/>
    </source>
</evidence>
<keyword evidence="7" id="KW-0449">Lipoprotein</keyword>
<dbReference type="PANTHER" id="PTHR12147">
    <property type="entry name" value="METALLOPEPTIDASE M28 FAMILY MEMBER"/>
    <property type="match status" value="1"/>
</dbReference>
<proteinExistence type="predicted"/>
<keyword evidence="2" id="KW-1003">Cell membrane</keyword>
<keyword evidence="11" id="KW-1185">Reference proteome</keyword>
<dbReference type="GO" id="GO:0006508">
    <property type="term" value="P:proteolysis"/>
    <property type="evidence" value="ECO:0007669"/>
    <property type="project" value="InterPro"/>
</dbReference>
<sequence length="589" mass="66826">MKKANKILLSITSLASISIMPLIAAKCDNSNKDSNNNSSNKDKNDFKVEKIDEKIKNMEAYKIFQDFIYSTRGRIAGNVFNFDKSILDISDSGIKKGFKLNSTQKLTSKLFENKILHPYDEKNPIIDLAKDSSFNFGNYRAYQLLISKIKQMGYKNNNPNEIEYPTQNEVKEVEKEVDGKKIKMGEATAKNGTEFVTDSSDTKKHIPVTVFKNENKVVKDIEAKLKEDGFVTHGFLFTRTPWDNRVAPEFNNVGNNVIVTINPTGQNKENIKDFFIVSHYDSMNNVGPKAVSWGASDNATSVSVNLRILKHFSDPKNREKLGVRLHIVFADAEELGFFGSEAFVHQFLSERDGKKTELQKNALGMINMDTVAGGDVLHVHSPDSRATQKVKDANVSQHLRDQIHTISRQRSLKLNDITQELNIHPMYEAGGFKPGETGDFSDHAPYYLKAKMPIANIEATNYSIYAPSTGEYDGYSMTTNPNAWLRKTGKKDKDGNEMYEPTPLVETIIGDGTLKTYKFDESKYKKADFAVTGNIWHSDLDTPQWFDEYFGAKFYHQLDTTYETVISYLASNWQFKKEENGKQTLVYFE</sequence>
<feature type="signal peptide" evidence="8">
    <location>
        <begin position="1"/>
        <end position="24"/>
    </location>
</feature>
<accession>N9UZM2</accession>
<dbReference type="PATRIC" id="fig|1188233.3.peg.396"/>
<evidence type="ECO:0000256" key="3">
    <source>
        <dbReference type="ARBA" id="ARBA00022729"/>
    </source>
</evidence>
<dbReference type="InterPro" id="IPR007484">
    <property type="entry name" value="Peptidase_M28"/>
</dbReference>
<dbReference type="SUPFAM" id="SSF53187">
    <property type="entry name" value="Zn-dependent exopeptidases"/>
    <property type="match status" value="1"/>
</dbReference>
<dbReference type="InterPro" id="IPR045175">
    <property type="entry name" value="M28_fam"/>
</dbReference>
<evidence type="ECO:0000256" key="2">
    <source>
        <dbReference type="ARBA" id="ARBA00022475"/>
    </source>
</evidence>
<dbReference type="AlphaFoldDB" id="N9UZM2"/>
<gene>
    <name evidence="10" type="ORF">MAU_4110</name>
</gene>
<evidence type="ECO:0000259" key="9">
    <source>
        <dbReference type="Pfam" id="PF04389"/>
    </source>
</evidence>
<feature type="chain" id="PRO_5004154021" description="Peptidase M28 domain-containing protein" evidence="8">
    <location>
        <begin position="25"/>
        <end position="589"/>
    </location>
</feature>
<keyword evidence="6" id="KW-0564">Palmitate</keyword>
<dbReference type="GO" id="GO:0008235">
    <property type="term" value="F:metalloexopeptidase activity"/>
    <property type="evidence" value="ECO:0007669"/>
    <property type="project" value="InterPro"/>
</dbReference>
<organism evidence="10 11">
    <name type="scientific">Metamycoplasma auris 15026</name>
    <dbReference type="NCBI Taxonomy" id="1188233"/>
    <lineage>
        <taxon>Bacteria</taxon>
        <taxon>Bacillati</taxon>
        <taxon>Mycoplasmatota</taxon>
        <taxon>Mycoplasmoidales</taxon>
        <taxon>Metamycoplasmataceae</taxon>
        <taxon>Metamycoplasma</taxon>
    </lineage>
</organism>
<dbReference type="STRING" id="1188233.MAU_4110"/>
<name>N9UZM2_9BACT</name>
<dbReference type="Gene3D" id="3.40.630.10">
    <property type="entry name" value="Zn peptidases"/>
    <property type="match status" value="1"/>
</dbReference>
<keyword evidence="5" id="KW-0472">Membrane</keyword>
<keyword evidence="4" id="KW-0677">Repeat</keyword>
<evidence type="ECO:0000256" key="8">
    <source>
        <dbReference type="SAM" id="SignalP"/>
    </source>
</evidence>
<feature type="domain" description="Peptidase M28" evidence="9">
    <location>
        <begin position="256"/>
        <end position="458"/>
    </location>
</feature>
<comment type="subcellular location">
    <subcellularLocation>
        <location evidence="1">Cell membrane</location>
        <topology evidence="1">Lipid-anchor</topology>
    </subcellularLocation>
</comment>
<evidence type="ECO:0000256" key="4">
    <source>
        <dbReference type="ARBA" id="ARBA00022737"/>
    </source>
</evidence>
<evidence type="ECO:0000313" key="11">
    <source>
        <dbReference type="Proteomes" id="UP000013131"/>
    </source>
</evidence>
<dbReference type="Pfam" id="PF04389">
    <property type="entry name" value="Peptidase_M28"/>
    <property type="match status" value="1"/>
</dbReference>
<dbReference type="RefSeq" id="WP_004424725.1">
    <property type="nucleotide sequence ID" value="NZ_AORI01000011.1"/>
</dbReference>
<dbReference type="Proteomes" id="UP000013131">
    <property type="component" value="Unassembled WGS sequence"/>
</dbReference>
<evidence type="ECO:0000256" key="6">
    <source>
        <dbReference type="ARBA" id="ARBA00023139"/>
    </source>
</evidence>
<reference evidence="10 11" key="1">
    <citation type="journal article" date="2013" name="Genome Announc.">
        <title>Draft Genome Sequences of Mycoplasma auris and Mycoplasma yeatsii, Two Species of the Ear Canal of Caprinae.</title>
        <authorList>
            <person name="Dordet-Frisoni E."/>
            <person name="Baranowski E."/>
            <person name="Barre A."/>
            <person name="Blanchard A."/>
            <person name="Breton M."/>
            <person name="Couture C."/>
            <person name="Dupuy V."/>
            <person name="Gaurivaud P."/>
            <person name="Jacob D."/>
            <person name="Lemaitre C."/>
            <person name="Manso-Silvan L."/>
            <person name="Nikolski M."/>
            <person name="Nouvel L.X."/>
            <person name="Poumarat F."/>
            <person name="Sirand-Pugnet P."/>
            <person name="Thebault P."/>
            <person name="Theil S."/>
            <person name="Thiaucourt F."/>
            <person name="Citti C."/>
            <person name="Tardy F."/>
        </authorList>
    </citation>
    <scope>NUCLEOTIDE SEQUENCE [LARGE SCALE GENOMIC DNA]</scope>
    <source>
        <strain evidence="10 11">15026</strain>
    </source>
</reference>
<keyword evidence="3 8" id="KW-0732">Signal</keyword>
<dbReference type="NCBIfam" id="NF033817">
    <property type="entry name" value="Mplas_variab_LP"/>
    <property type="match status" value="1"/>
</dbReference>
<evidence type="ECO:0000256" key="7">
    <source>
        <dbReference type="ARBA" id="ARBA00023288"/>
    </source>
</evidence>
<protein>
    <recommendedName>
        <fullName evidence="9">Peptidase M28 domain-containing protein</fullName>
    </recommendedName>
</protein>
<dbReference type="InterPro" id="IPR049890">
    <property type="entry name" value="VlpA-F-like_signal"/>
</dbReference>
<comment type="caution">
    <text evidence="10">The sequence shown here is derived from an EMBL/GenBank/DDBJ whole genome shotgun (WGS) entry which is preliminary data.</text>
</comment>
<dbReference type="PANTHER" id="PTHR12147:SF26">
    <property type="entry name" value="PEPTIDASE M28 DOMAIN-CONTAINING PROTEIN"/>
    <property type="match status" value="1"/>
</dbReference>
<evidence type="ECO:0000313" key="10">
    <source>
        <dbReference type="EMBL" id="ENY68622.1"/>
    </source>
</evidence>
<dbReference type="eggNOG" id="COG2234">
    <property type="taxonomic scope" value="Bacteria"/>
</dbReference>
<dbReference type="GO" id="GO:0005886">
    <property type="term" value="C:plasma membrane"/>
    <property type="evidence" value="ECO:0007669"/>
    <property type="project" value="UniProtKB-SubCell"/>
</dbReference>
<dbReference type="EMBL" id="AORI01000011">
    <property type="protein sequence ID" value="ENY68622.1"/>
    <property type="molecule type" value="Genomic_DNA"/>
</dbReference>